<proteinExistence type="predicted"/>
<evidence type="ECO:0000313" key="3">
    <source>
        <dbReference type="Proteomes" id="UP000216533"/>
    </source>
</evidence>
<feature type="region of interest" description="Disordered" evidence="1">
    <location>
        <begin position="46"/>
        <end position="82"/>
    </location>
</feature>
<organism evidence="2 3">
    <name type="scientific">Parenemella sanctibonifatiensis</name>
    <dbReference type="NCBI Taxonomy" id="2016505"/>
    <lineage>
        <taxon>Bacteria</taxon>
        <taxon>Bacillati</taxon>
        <taxon>Actinomycetota</taxon>
        <taxon>Actinomycetes</taxon>
        <taxon>Propionibacteriales</taxon>
        <taxon>Propionibacteriaceae</taxon>
        <taxon>Parenemella</taxon>
    </lineage>
</organism>
<comment type="caution">
    <text evidence="2">The sequence shown here is derived from an EMBL/GenBank/DDBJ whole genome shotgun (WGS) entry which is preliminary data.</text>
</comment>
<dbReference type="InterPro" id="IPR050490">
    <property type="entry name" value="Bact_solute-bd_prot1"/>
</dbReference>
<dbReference type="Proteomes" id="UP000216533">
    <property type="component" value="Unassembled WGS sequence"/>
</dbReference>
<dbReference type="Pfam" id="PF01547">
    <property type="entry name" value="SBP_bac_1"/>
    <property type="match status" value="1"/>
</dbReference>
<evidence type="ECO:0000313" key="2">
    <source>
        <dbReference type="EMBL" id="OYN88292.1"/>
    </source>
</evidence>
<dbReference type="InterPro" id="IPR006311">
    <property type="entry name" value="TAT_signal"/>
</dbReference>
<dbReference type="EMBL" id="NMVI01000013">
    <property type="protein sequence ID" value="OYN88292.1"/>
    <property type="molecule type" value="Genomic_DNA"/>
</dbReference>
<dbReference type="SUPFAM" id="SSF53850">
    <property type="entry name" value="Periplasmic binding protein-like II"/>
    <property type="match status" value="1"/>
</dbReference>
<reference evidence="2 3" key="1">
    <citation type="submission" date="2017-07" db="EMBL/GenBank/DDBJ databases">
        <title>Draft whole genome sequences of clinical Proprionibacteriaceae strains.</title>
        <authorList>
            <person name="Bernier A.-M."/>
            <person name="Bernard K."/>
            <person name="Domingo M.-C."/>
        </authorList>
    </citation>
    <scope>NUCLEOTIDE SEQUENCE [LARGE SCALE GENOMIC DNA]</scope>
    <source>
        <strain evidence="2 3">NML 160184</strain>
    </source>
</reference>
<dbReference type="PANTHER" id="PTHR43649:SF12">
    <property type="entry name" value="DIACETYLCHITOBIOSE BINDING PROTEIN DASA"/>
    <property type="match status" value="1"/>
</dbReference>
<evidence type="ECO:0008006" key="4">
    <source>
        <dbReference type="Google" id="ProtNLM"/>
    </source>
</evidence>
<dbReference type="AlphaFoldDB" id="A0A255EFS5"/>
<protein>
    <recommendedName>
        <fullName evidence="4">Extracellular solute-binding protein</fullName>
    </recommendedName>
</protein>
<dbReference type="PROSITE" id="PS51318">
    <property type="entry name" value="TAT"/>
    <property type="match status" value="1"/>
</dbReference>
<sequence>MGAPLAFSTTGLLEQRSLPMSGLDRRSFIGGAAALATGALALSACTTESEPTSQEPPAEQAEAVRPSFKPYAESEPDVAGDPERGIPDAFWTFPDPVPERGLSLPEIGGISYLTQGNAPPSPRESNRRWKDLEEATGAEWNITFGGFTDYTAVFQTRIASGDLPDFVQIVSVPRQPELLEGAFVDLTDFLAGDKVLEYEGLASIPTTAWDVSILNGRLWGIPQARIPAGRVMRTSKANLDAAGIDFMPEPSDYEELEAMFAEVTDKAGNKFAMGAQPVDWFMNVVLEAMGAPNQWRANDDGTFTHVNETEECTAALEYVKKIWDAGYFHPNSFSEPQNNSQWWNAEVTTFYVEGFLAGVQLKEFGATRETGLVVNPKFDGGGVPVKHLGVPAYGAPIGITKQDSDDRVRELLRVADYLASPYGTKEYCRAVFGVEGVHWTMSEAGPTAVADVNKNEPGMTSYLGAQSMAVIKGPQEVGQMQLDVANTIMAQGMKNDADGLYNEHAVNARPADTQLRDVKNNIVQGRQPMSDWPAAVEEWKKEFEKARELYQELYAANQG</sequence>
<dbReference type="PANTHER" id="PTHR43649">
    <property type="entry name" value="ARABINOSE-BINDING PROTEIN-RELATED"/>
    <property type="match status" value="1"/>
</dbReference>
<dbReference type="Gene3D" id="3.40.190.10">
    <property type="entry name" value="Periplasmic binding protein-like II"/>
    <property type="match status" value="3"/>
</dbReference>
<dbReference type="InterPro" id="IPR006059">
    <property type="entry name" value="SBP"/>
</dbReference>
<name>A0A255EFS5_9ACTN</name>
<evidence type="ECO:0000256" key="1">
    <source>
        <dbReference type="SAM" id="MobiDB-lite"/>
    </source>
</evidence>
<gene>
    <name evidence="2" type="ORF">CGZ92_04975</name>
</gene>
<accession>A0A255EFS5</accession>